<organism evidence="3 4">
    <name type="scientific">Candidatus Lucifugimonas marina</name>
    <dbReference type="NCBI Taxonomy" id="3038979"/>
    <lineage>
        <taxon>Bacteria</taxon>
        <taxon>Bacillati</taxon>
        <taxon>Chloroflexota</taxon>
        <taxon>Dehalococcoidia</taxon>
        <taxon>SAR202 cluster</taxon>
        <taxon>Candidatus Lucifugimonadales</taxon>
        <taxon>Candidatus Lucifugimonadaceae</taxon>
        <taxon>Candidatus Lucifugimonas</taxon>
    </lineage>
</organism>
<feature type="domain" description="Aminoglycoside phosphotransferase" evidence="1">
    <location>
        <begin position="43"/>
        <end position="255"/>
    </location>
</feature>
<sequence>MPIPPAPTPSQFEQVARAINPDAKVISTHKLLGGLGCRMDVLEYRVGDGDSQRVVTRQYWVKDDPTSDKRPIGESKILRALQINGVPAPEPVLNEEVASEIFGRPGLVISYINGMPNLGPADLQDWARQIAVALAKIHTSNVPHELELLPQAHVGSLKKWMNAEKPPERFEKHELGSDLWSAMRTLWPSVDTSARQIIHTDFWPGNMLWKADQLLAIVDWEWPSLGVPSGDVGYFLSDAAYVGFDVEKTFLETYESVSGKPVQDLLFWKMLATAMPLPDVGPWAQGYAELGMRKMNADEIRRAHRDHIANLIEEFNQNA</sequence>
<dbReference type="SUPFAM" id="SSF56112">
    <property type="entry name" value="Protein kinase-like (PK-like)"/>
    <property type="match status" value="1"/>
</dbReference>
<dbReference type="Proteomes" id="UP001219901">
    <property type="component" value="Chromosome"/>
</dbReference>
<dbReference type="AlphaFoldDB" id="A0AAJ5ZF02"/>
<dbReference type="InterPro" id="IPR002575">
    <property type="entry name" value="Aminoglycoside_PTrfase"/>
</dbReference>
<dbReference type="Pfam" id="PF01636">
    <property type="entry name" value="APH"/>
    <property type="match status" value="1"/>
</dbReference>
<reference evidence="3" key="2">
    <citation type="journal article" date="2023" name="Nat. Commun.">
        <title>Cultivation of marine bacteria of the SAR202 clade.</title>
        <authorList>
            <person name="Lim Y."/>
            <person name="Seo J.H."/>
            <person name="Giovannoni S.J."/>
            <person name="Kang I."/>
            <person name="Cho J.C."/>
        </authorList>
    </citation>
    <scope>NUCLEOTIDE SEQUENCE</scope>
    <source>
        <strain evidence="3">JH1073</strain>
    </source>
</reference>
<dbReference type="RefSeq" id="WP_342824290.1">
    <property type="nucleotide sequence ID" value="NZ_CP046147.1"/>
</dbReference>
<proteinExistence type="predicted"/>
<gene>
    <name evidence="2" type="ORF">GKO46_06220</name>
    <name evidence="3" type="ORF">GKO48_00215</name>
</gene>
<evidence type="ECO:0000259" key="1">
    <source>
        <dbReference type="Pfam" id="PF01636"/>
    </source>
</evidence>
<reference evidence="4 5" key="1">
    <citation type="submission" date="2019-11" db="EMBL/GenBank/DDBJ databases">
        <authorList>
            <person name="Cho J.-C."/>
        </authorList>
    </citation>
    <scope>NUCLEOTIDE SEQUENCE [LARGE SCALE GENOMIC DNA]</scope>
    <source>
        <strain evidence="3 4">JH1073</strain>
        <strain evidence="2 5">JH702</strain>
    </source>
</reference>
<evidence type="ECO:0000313" key="2">
    <source>
        <dbReference type="EMBL" id="MDG0866671.1"/>
    </source>
</evidence>
<dbReference type="EMBL" id="WMBE01000002">
    <property type="protein sequence ID" value="MDG0866671.1"/>
    <property type="molecule type" value="Genomic_DNA"/>
</dbReference>
<reference evidence="4" key="3">
    <citation type="submission" date="2023-06" db="EMBL/GenBank/DDBJ databases">
        <title>Pangenomics reveal diversification of enzyme families and niche specialization in globally abundant SAR202 bacteria.</title>
        <authorList>
            <person name="Saw J.H.W."/>
        </authorList>
    </citation>
    <scope>NUCLEOTIDE SEQUENCE [LARGE SCALE GENOMIC DNA]</scope>
    <source>
        <strain evidence="4">JH1073</strain>
    </source>
</reference>
<protein>
    <submittedName>
        <fullName evidence="3">Phosphotransferase</fullName>
    </submittedName>
</protein>
<dbReference type="InterPro" id="IPR011009">
    <property type="entry name" value="Kinase-like_dom_sf"/>
</dbReference>
<dbReference type="InterPro" id="IPR052077">
    <property type="entry name" value="CcrZ_PhaseVar_Mediator"/>
</dbReference>
<dbReference type="PANTHER" id="PTHR40086:SF1">
    <property type="entry name" value="CELL CYCLE REGULATOR CCRZ"/>
    <property type="match status" value="1"/>
</dbReference>
<evidence type="ECO:0000313" key="4">
    <source>
        <dbReference type="Proteomes" id="UP001219901"/>
    </source>
</evidence>
<evidence type="ECO:0000313" key="3">
    <source>
        <dbReference type="EMBL" id="WFG38100.1"/>
    </source>
</evidence>
<accession>A0AAJ5ZF02</accession>
<dbReference type="PANTHER" id="PTHR40086">
    <property type="entry name" value="PHOSPHOTRANSFERASE YTMP-RELATED"/>
    <property type="match status" value="1"/>
</dbReference>
<dbReference type="Proteomes" id="UP001321249">
    <property type="component" value="Unassembled WGS sequence"/>
</dbReference>
<name>A0AAJ5ZF02_9CHLR</name>
<dbReference type="Gene3D" id="3.90.1200.10">
    <property type="match status" value="1"/>
</dbReference>
<evidence type="ECO:0000313" key="5">
    <source>
        <dbReference type="Proteomes" id="UP001321249"/>
    </source>
</evidence>
<keyword evidence="4" id="KW-1185">Reference proteome</keyword>
<dbReference type="EMBL" id="CP046147">
    <property type="protein sequence ID" value="WFG38100.1"/>
    <property type="molecule type" value="Genomic_DNA"/>
</dbReference>